<dbReference type="InterPro" id="IPR020084">
    <property type="entry name" value="NUDIX_hydrolase_CS"/>
</dbReference>
<dbReference type="GO" id="GO:0044715">
    <property type="term" value="F:8-oxo-dGDP phosphatase activity"/>
    <property type="evidence" value="ECO:0007669"/>
    <property type="project" value="TreeGrafter"/>
</dbReference>
<evidence type="ECO:0000256" key="1">
    <source>
        <dbReference type="ARBA" id="ARBA00001946"/>
    </source>
</evidence>
<dbReference type="RefSeq" id="WP_092712359.1">
    <property type="nucleotide sequence ID" value="NZ_FMAG01000003.1"/>
</dbReference>
<comment type="similarity">
    <text evidence="2">Belongs to the Nudix hydrolase family.</text>
</comment>
<reference evidence="7" key="1">
    <citation type="submission" date="2016-08" db="EMBL/GenBank/DDBJ databases">
        <authorList>
            <person name="Varghese N."/>
            <person name="Submissions Spin"/>
        </authorList>
    </citation>
    <scope>NUCLEOTIDE SEQUENCE [LARGE SCALE GENOMIC DNA]</scope>
    <source>
        <strain evidence="7">HAMBI 2975</strain>
    </source>
</reference>
<dbReference type="Pfam" id="PF00293">
    <property type="entry name" value="NUDIX"/>
    <property type="match status" value="1"/>
</dbReference>
<organism evidence="6 7">
    <name type="scientific">Rhizobium multihospitium</name>
    <dbReference type="NCBI Taxonomy" id="410764"/>
    <lineage>
        <taxon>Bacteria</taxon>
        <taxon>Pseudomonadati</taxon>
        <taxon>Pseudomonadota</taxon>
        <taxon>Alphaproteobacteria</taxon>
        <taxon>Hyphomicrobiales</taxon>
        <taxon>Rhizobiaceae</taxon>
        <taxon>Rhizobium/Agrobacterium group</taxon>
        <taxon>Rhizobium</taxon>
    </lineage>
</organism>
<dbReference type="GO" id="GO:0044716">
    <property type="term" value="F:8-oxo-GDP phosphatase activity"/>
    <property type="evidence" value="ECO:0007669"/>
    <property type="project" value="TreeGrafter"/>
</dbReference>
<dbReference type="GO" id="GO:0008413">
    <property type="term" value="F:8-oxo-7,8-dihydroguanosine triphosphate pyrophosphatase activity"/>
    <property type="evidence" value="ECO:0007669"/>
    <property type="project" value="TreeGrafter"/>
</dbReference>
<dbReference type="PROSITE" id="PS51462">
    <property type="entry name" value="NUDIX"/>
    <property type="match status" value="1"/>
</dbReference>
<protein>
    <submittedName>
        <fullName evidence="6">ADP-ribose pyrophosphatase YjhB, NUDIX family</fullName>
    </submittedName>
</protein>
<keyword evidence="3" id="KW-0378">Hydrolase</keyword>
<evidence type="ECO:0000256" key="3">
    <source>
        <dbReference type="ARBA" id="ARBA00022801"/>
    </source>
</evidence>
<evidence type="ECO:0000313" key="6">
    <source>
        <dbReference type="EMBL" id="SCB28936.1"/>
    </source>
</evidence>
<dbReference type="Proteomes" id="UP000199101">
    <property type="component" value="Unassembled WGS sequence"/>
</dbReference>
<dbReference type="PROSITE" id="PS00893">
    <property type="entry name" value="NUDIX_BOX"/>
    <property type="match status" value="1"/>
</dbReference>
<dbReference type="PANTHER" id="PTHR47707">
    <property type="entry name" value="8-OXO-DGTP DIPHOSPHATASE"/>
    <property type="match status" value="1"/>
</dbReference>
<name>A0A1C3VME6_9HYPH</name>
<evidence type="ECO:0000259" key="5">
    <source>
        <dbReference type="PROSITE" id="PS51462"/>
    </source>
</evidence>
<dbReference type="InterPro" id="IPR000086">
    <property type="entry name" value="NUDIX_hydrolase_dom"/>
</dbReference>
<feature type="domain" description="Nudix hydrolase" evidence="5">
    <location>
        <begin position="1"/>
        <end position="128"/>
    </location>
</feature>
<dbReference type="GO" id="GO:0006281">
    <property type="term" value="P:DNA repair"/>
    <property type="evidence" value="ECO:0007669"/>
    <property type="project" value="InterPro"/>
</dbReference>
<dbReference type="GO" id="GO:0035539">
    <property type="term" value="F:8-oxo-7,8-dihydrodeoxyguanosine triphosphate pyrophosphatase activity"/>
    <property type="evidence" value="ECO:0007669"/>
    <property type="project" value="TreeGrafter"/>
</dbReference>
<proteinExistence type="inferred from homology"/>
<dbReference type="AlphaFoldDB" id="A0A1C3VME6"/>
<evidence type="ECO:0000256" key="2">
    <source>
        <dbReference type="ARBA" id="ARBA00005582"/>
    </source>
</evidence>
<gene>
    <name evidence="6" type="ORF">GA0061103_4045</name>
</gene>
<dbReference type="PANTHER" id="PTHR47707:SF2">
    <property type="entry name" value="CTP PYROPHOSPHOHYDROLASE"/>
    <property type="match status" value="1"/>
</dbReference>
<keyword evidence="7" id="KW-1185">Reference proteome</keyword>
<evidence type="ECO:0000256" key="4">
    <source>
        <dbReference type="ARBA" id="ARBA00022842"/>
    </source>
</evidence>
<accession>A0A1C3VME6</accession>
<dbReference type="STRING" id="410764.GA0061103_4045"/>
<dbReference type="Gene3D" id="3.90.79.10">
    <property type="entry name" value="Nucleoside Triphosphate Pyrophosphohydrolase"/>
    <property type="match status" value="1"/>
</dbReference>
<dbReference type="EMBL" id="FMAG01000003">
    <property type="protein sequence ID" value="SCB28936.1"/>
    <property type="molecule type" value="Genomic_DNA"/>
</dbReference>
<dbReference type="OrthoDB" id="9761969at2"/>
<evidence type="ECO:0000313" key="7">
    <source>
        <dbReference type="Proteomes" id="UP000199101"/>
    </source>
</evidence>
<sequence>MMTTIVLAAFIEGGRVLMARRAANKQHYRGHWDLVGGHVEADEPIVATLIREAREEVGVTPVVFRYLGFFKDSRYETTYHLYEVTDWSGGLPRLIGDEHTDLAWVALDGASFVAPLAHPEVMSFLSPA</sequence>
<dbReference type="InterPro" id="IPR015797">
    <property type="entry name" value="NUDIX_hydrolase-like_dom_sf"/>
</dbReference>
<comment type="cofactor">
    <cofactor evidence="1">
        <name>Mg(2+)</name>
        <dbReference type="ChEBI" id="CHEBI:18420"/>
    </cofactor>
</comment>
<dbReference type="SUPFAM" id="SSF55811">
    <property type="entry name" value="Nudix"/>
    <property type="match status" value="1"/>
</dbReference>
<keyword evidence="4" id="KW-0460">Magnesium</keyword>
<dbReference type="InterPro" id="IPR047127">
    <property type="entry name" value="MutT-like"/>
</dbReference>
<dbReference type="CDD" id="cd02883">
    <property type="entry name" value="NUDIX_Hydrolase"/>
    <property type="match status" value="1"/>
</dbReference>